<keyword evidence="4 9" id="KW-0812">Transmembrane</keyword>
<keyword evidence="8 9" id="KW-0472">Membrane</keyword>
<proteinExistence type="inferred from homology"/>
<dbReference type="SUPFAM" id="SSF103506">
    <property type="entry name" value="Mitochondrial carrier"/>
    <property type="match status" value="1"/>
</dbReference>
<comment type="subcellular location">
    <subcellularLocation>
        <location evidence="1">Mitochondrion membrane</location>
        <topology evidence="1">Multi-pass membrane protein</topology>
    </subcellularLocation>
</comment>
<dbReference type="eggNOG" id="KOG0756">
    <property type="taxonomic scope" value="Eukaryota"/>
</dbReference>
<name>D8LT83_ECTSI</name>
<keyword evidence="7" id="KW-0496">Mitochondrion</keyword>
<dbReference type="InParanoid" id="D8LT83"/>
<evidence type="ECO:0000256" key="8">
    <source>
        <dbReference type="ARBA" id="ARBA00023136"/>
    </source>
</evidence>
<evidence type="ECO:0000256" key="6">
    <source>
        <dbReference type="ARBA" id="ARBA00022989"/>
    </source>
</evidence>
<keyword evidence="6" id="KW-1133">Transmembrane helix</keyword>
<gene>
    <name evidence="11" type="ORF">Esi_0081_0037</name>
</gene>
<organism evidence="11 12">
    <name type="scientific">Ectocarpus siliculosus</name>
    <name type="common">Brown alga</name>
    <name type="synonym">Conferva siliculosa</name>
    <dbReference type="NCBI Taxonomy" id="2880"/>
    <lineage>
        <taxon>Eukaryota</taxon>
        <taxon>Sar</taxon>
        <taxon>Stramenopiles</taxon>
        <taxon>Ochrophyta</taxon>
        <taxon>PX clade</taxon>
        <taxon>Phaeophyceae</taxon>
        <taxon>Ectocarpales</taxon>
        <taxon>Ectocarpaceae</taxon>
        <taxon>Ectocarpus</taxon>
    </lineage>
</organism>
<keyword evidence="3 10" id="KW-0813">Transport</keyword>
<evidence type="ECO:0000256" key="5">
    <source>
        <dbReference type="ARBA" id="ARBA00022737"/>
    </source>
</evidence>
<evidence type="ECO:0000313" key="11">
    <source>
        <dbReference type="EMBL" id="CBN77954.1"/>
    </source>
</evidence>
<dbReference type="OrthoDB" id="756301at2759"/>
<dbReference type="PANTHER" id="PTHR45788:SF4">
    <property type="entry name" value="TRICARBOXYLATE TRANSPORT PROTEIN, MITOCHONDRIAL"/>
    <property type="match status" value="1"/>
</dbReference>
<evidence type="ECO:0000256" key="3">
    <source>
        <dbReference type="ARBA" id="ARBA00022448"/>
    </source>
</evidence>
<dbReference type="GO" id="GO:0006843">
    <property type="term" value="P:mitochondrial citrate transmembrane transport"/>
    <property type="evidence" value="ECO:0007669"/>
    <property type="project" value="TreeGrafter"/>
</dbReference>
<reference evidence="11 12" key="1">
    <citation type="journal article" date="2010" name="Nature">
        <title>The Ectocarpus genome and the independent evolution of multicellularity in brown algae.</title>
        <authorList>
            <person name="Cock J.M."/>
            <person name="Sterck L."/>
            <person name="Rouze P."/>
            <person name="Scornet D."/>
            <person name="Allen A.E."/>
            <person name="Amoutzias G."/>
            <person name="Anthouard V."/>
            <person name="Artiguenave F."/>
            <person name="Aury J.M."/>
            <person name="Badger J.H."/>
            <person name="Beszteri B."/>
            <person name="Billiau K."/>
            <person name="Bonnet E."/>
            <person name="Bothwell J.H."/>
            <person name="Bowler C."/>
            <person name="Boyen C."/>
            <person name="Brownlee C."/>
            <person name="Carrano C.J."/>
            <person name="Charrier B."/>
            <person name="Cho G.Y."/>
            <person name="Coelho S.M."/>
            <person name="Collen J."/>
            <person name="Corre E."/>
            <person name="Da Silva C."/>
            <person name="Delage L."/>
            <person name="Delaroque N."/>
            <person name="Dittami S.M."/>
            <person name="Doulbeau S."/>
            <person name="Elias M."/>
            <person name="Farnham G."/>
            <person name="Gachon C.M."/>
            <person name="Gschloessl B."/>
            <person name="Heesch S."/>
            <person name="Jabbari K."/>
            <person name="Jubin C."/>
            <person name="Kawai H."/>
            <person name="Kimura K."/>
            <person name="Kloareg B."/>
            <person name="Kupper F.C."/>
            <person name="Lang D."/>
            <person name="Le Bail A."/>
            <person name="Leblanc C."/>
            <person name="Lerouge P."/>
            <person name="Lohr M."/>
            <person name="Lopez P.J."/>
            <person name="Martens C."/>
            <person name="Maumus F."/>
            <person name="Michel G."/>
            <person name="Miranda-Saavedra D."/>
            <person name="Morales J."/>
            <person name="Moreau H."/>
            <person name="Motomura T."/>
            <person name="Nagasato C."/>
            <person name="Napoli C.A."/>
            <person name="Nelson D.R."/>
            <person name="Nyvall-Collen P."/>
            <person name="Peters A.F."/>
            <person name="Pommier C."/>
            <person name="Potin P."/>
            <person name="Poulain J."/>
            <person name="Quesneville H."/>
            <person name="Read B."/>
            <person name="Rensing S.A."/>
            <person name="Ritter A."/>
            <person name="Rousvoal S."/>
            <person name="Samanta M."/>
            <person name="Samson G."/>
            <person name="Schroeder D.C."/>
            <person name="Segurens B."/>
            <person name="Strittmatter M."/>
            <person name="Tonon T."/>
            <person name="Tregear J.W."/>
            <person name="Valentin K."/>
            <person name="von Dassow P."/>
            <person name="Yamagishi T."/>
            <person name="Van de Peer Y."/>
            <person name="Wincker P."/>
        </authorList>
    </citation>
    <scope>NUCLEOTIDE SEQUENCE [LARGE SCALE GENOMIC DNA]</scope>
    <source>
        <strain evidence="12">Ec32 / CCAP1310/4</strain>
    </source>
</reference>
<dbReference type="Proteomes" id="UP000002630">
    <property type="component" value="Linkage Group LG26"/>
</dbReference>
<evidence type="ECO:0000256" key="10">
    <source>
        <dbReference type="RuleBase" id="RU000488"/>
    </source>
</evidence>
<comment type="similarity">
    <text evidence="2 10">Belongs to the mitochondrial carrier (TC 2.A.29) family.</text>
</comment>
<dbReference type="GO" id="GO:0071913">
    <property type="term" value="F:citrate secondary active transmembrane transporter activity"/>
    <property type="evidence" value="ECO:0007669"/>
    <property type="project" value="TreeGrafter"/>
</dbReference>
<dbReference type="PROSITE" id="PS50920">
    <property type="entry name" value="SOLCAR"/>
    <property type="match status" value="3"/>
</dbReference>
<dbReference type="InterPro" id="IPR002067">
    <property type="entry name" value="MCP"/>
</dbReference>
<dbReference type="AlphaFoldDB" id="D8LT83"/>
<dbReference type="InterPro" id="IPR049563">
    <property type="entry name" value="TXTP-like"/>
</dbReference>
<dbReference type="EMBL" id="FN649751">
    <property type="protein sequence ID" value="CBN77954.1"/>
    <property type="molecule type" value="Genomic_DNA"/>
</dbReference>
<feature type="repeat" description="Solcar" evidence="9">
    <location>
        <begin position="210"/>
        <end position="298"/>
    </location>
</feature>
<feature type="repeat" description="Solcar" evidence="9">
    <location>
        <begin position="20"/>
        <end position="109"/>
    </location>
</feature>
<dbReference type="Pfam" id="PF00153">
    <property type="entry name" value="Mito_carr"/>
    <property type="match status" value="3"/>
</dbReference>
<accession>D8LT83</accession>
<dbReference type="PRINTS" id="PR00926">
    <property type="entry name" value="MITOCARRIER"/>
</dbReference>
<dbReference type="PANTHER" id="PTHR45788">
    <property type="entry name" value="SUCCINATE/FUMARATE MITOCHONDRIAL TRANSPORTER-RELATED"/>
    <property type="match status" value="1"/>
</dbReference>
<feature type="repeat" description="Solcar" evidence="9">
    <location>
        <begin position="117"/>
        <end position="200"/>
    </location>
</feature>
<evidence type="ECO:0000256" key="1">
    <source>
        <dbReference type="ARBA" id="ARBA00004225"/>
    </source>
</evidence>
<dbReference type="InterPro" id="IPR023395">
    <property type="entry name" value="MCP_dom_sf"/>
</dbReference>
<dbReference type="STRING" id="2880.D8LT83"/>
<protein>
    <submittedName>
        <fullName evidence="11">Uncharacterized protein</fullName>
    </submittedName>
</protein>
<evidence type="ECO:0000256" key="4">
    <source>
        <dbReference type="ARBA" id="ARBA00022692"/>
    </source>
</evidence>
<evidence type="ECO:0000256" key="9">
    <source>
        <dbReference type="PROSITE-ProRule" id="PRU00282"/>
    </source>
</evidence>
<evidence type="ECO:0000256" key="7">
    <source>
        <dbReference type="ARBA" id="ARBA00023128"/>
    </source>
</evidence>
<sequence length="299" mass="31831">MAGGGRNGTSNNNRAVEARYQPKHPFLSGGIAGGLEICLTFPFEYVKVQLQLQEKGKGTPQFKGPLHCATQTLRHSGILGLYVGLPPWLTFALPRSAIRFTTFERVSEWLQEGQGKLDAVNALAAGTVAGAIESATCLTPLQNIQIKMMQMDRGFVYALGEILRREGLRNGFFSGLWPTVVKGAVNNCIRFGLYNETAAALRRSCGDSPDEALAAGAVFGIGAAAGAVSAVVTHPIDTVKSNLQGLSAGKYSGSLDCARKIIASSGVSGLFRGLSPRICRVCLEIGLQFSLYDSICRCL</sequence>
<dbReference type="GO" id="GO:0031966">
    <property type="term" value="C:mitochondrial membrane"/>
    <property type="evidence" value="ECO:0007669"/>
    <property type="project" value="UniProtKB-SubCell"/>
</dbReference>
<dbReference type="OMA" id="PFEWAKT"/>
<dbReference type="InterPro" id="IPR018108">
    <property type="entry name" value="MCP_transmembrane"/>
</dbReference>
<keyword evidence="5" id="KW-0677">Repeat</keyword>
<keyword evidence="12" id="KW-1185">Reference proteome</keyword>
<dbReference type="Gene3D" id="1.50.40.10">
    <property type="entry name" value="Mitochondrial carrier domain"/>
    <property type="match status" value="1"/>
</dbReference>
<dbReference type="EMBL" id="FN649047">
    <property type="protein sequence ID" value="CBN77954.1"/>
    <property type="molecule type" value="Genomic_DNA"/>
</dbReference>
<evidence type="ECO:0000313" key="12">
    <source>
        <dbReference type="Proteomes" id="UP000002630"/>
    </source>
</evidence>
<evidence type="ECO:0000256" key="2">
    <source>
        <dbReference type="ARBA" id="ARBA00006375"/>
    </source>
</evidence>